<dbReference type="EMBL" id="CP144748">
    <property type="protein sequence ID" value="WVZ72067.1"/>
    <property type="molecule type" value="Genomic_DNA"/>
</dbReference>
<keyword evidence="4" id="KW-0812">Transmembrane</keyword>
<dbReference type="PANTHER" id="PTHR47955">
    <property type="entry name" value="CYTOCHROME P450 FAMILY 71 PROTEIN"/>
    <property type="match status" value="1"/>
</dbReference>
<keyword evidence="4" id="KW-0472">Membrane</keyword>
<sequence length="309" mass="34255">MEPAAAASYCLYLFLALLFPLLLLKLINKRRRDGARARLPPGPWRLPVIGSLHHLVGKPLVHRAMADLARRLDAPLMYLKLGEVPVVVASSPDAAREILRAHDPTFATRPWTTTVKIMMADGYGPGFAPYGELWRQLRRISVSELLSARRVHSFRRVREDEAARLVAAVAVASRAREPVSVGGRVAAALADSTVRAMLGDRFERREEFLETIEEANRLGSGFNLSDLFPSSRVVNLVTATARRALANHLKNFELMECAIKQHEERRAAAGGRVLEEDGDLLDVLLRIQKEGGLNVPLTRGTIKGMISNY</sequence>
<keyword evidence="4" id="KW-1133">Transmembrane helix</keyword>
<proteinExistence type="inferred from homology"/>
<evidence type="ECO:0000256" key="4">
    <source>
        <dbReference type="SAM" id="Phobius"/>
    </source>
</evidence>
<evidence type="ECO:0000313" key="5">
    <source>
        <dbReference type="EMBL" id="WVZ72067.1"/>
    </source>
</evidence>
<dbReference type="Pfam" id="PF00067">
    <property type="entry name" value="p450"/>
    <property type="match status" value="1"/>
</dbReference>
<dbReference type="GO" id="GO:0004497">
    <property type="term" value="F:monooxygenase activity"/>
    <property type="evidence" value="ECO:0007669"/>
    <property type="project" value="InterPro"/>
</dbReference>
<evidence type="ECO:0000256" key="1">
    <source>
        <dbReference type="ARBA" id="ARBA00010617"/>
    </source>
</evidence>
<dbReference type="AlphaFoldDB" id="A0AAQ3TH53"/>
<dbReference type="GO" id="GO:0020037">
    <property type="term" value="F:heme binding"/>
    <property type="evidence" value="ECO:0007669"/>
    <property type="project" value="InterPro"/>
</dbReference>
<dbReference type="SUPFAM" id="SSF48264">
    <property type="entry name" value="Cytochrome P450"/>
    <property type="match status" value="1"/>
</dbReference>
<evidence type="ECO:0000256" key="3">
    <source>
        <dbReference type="ARBA" id="ARBA00023004"/>
    </source>
</evidence>
<accession>A0AAQ3TH53</accession>
<comment type="similarity">
    <text evidence="1">Belongs to the cytochrome P450 family.</text>
</comment>
<keyword evidence="6" id="KW-1185">Reference proteome</keyword>
<keyword evidence="2" id="KW-0479">Metal-binding</keyword>
<feature type="transmembrane region" description="Helical" evidence="4">
    <location>
        <begin position="6"/>
        <end position="27"/>
    </location>
</feature>
<reference evidence="5 6" key="1">
    <citation type="submission" date="2024-02" db="EMBL/GenBank/DDBJ databases">
        <title>High-quality chromosome-scale genome assembly of Pensacola bahiagrass (Paspalum notatum Flugge var. saurae).</title>
        <authorList>
            <person name="Vega J.M."/>
            <person name="Podio M."/>
            <person name="Orjuela J."/>
            <person name="Siena L.A."/>
            <person name="Pessino S.C."/>
            <person name="Combes M.C."/>
            <person name="Mariac C."/>
            <person name="Albertini E."/>
            <person name="Pupilli F."/>
            <person name="Ortiz J.P.A."/>
            <person name="Leblanc O."/>
        </authorList>
    </citation>
    <scope>NUCLEOTIDE SEQUENCE [LARGE SCALE GENOMIC DNA]</scope>
    <source>
        <strain evidence="5">R1</strain>
        <tissue evidence="5">Leaf</tissue>
    </source>
</reference>
<gene>
    <name evidence="5" type="ORF">U9M48_020583</name>
</gene>
<dbReference type="InterPro" id="IPR001128">
    <property type="entry name" value="Cyt_P450"/>
</dbReference>
<evidence type="ECO:0000256" key="2">
    <source>
        <dbReference type="ARBA" id="ARBA00022723"/>
    </source>
</evidence>
<name>A0AAQ3TH53_PASNO</name>
<dbReference type="GO" id="GO:0005506">
    <property type="term" value="F:iron ion binding"/>
    <property type="evidence" value="ECO:0007669"/>
    <property type="project" value="InterPro"/>
</dbReference>
<evidence type="ECO:0000313" key="6">
    <source>
        <dbReference type="Proteomes" id="UP001341281"/>
    </source>
</evidence>
<keyword evidence="3" id="KW-0408">Iron</keyword>
<protein>
    <submittedName>
        <fullName evidence="5">Uncharacterized protein</fullName>
    </submittedName>
</protein>
<dbReference type="InterPro" id="IPR036396">
    <property type="entry name" value="Cyt_P450_sf"/>
</dbReference>
<dbReference type="Proteomes" id="UP001341281">
    <property type="component" value="Chromosome 04"/>
</dbReference>
<organism evidence="5 6">
    <name type="scientific">Paspalum notatum var. saurae</name>
    <dbReference type="NCBI Taxonomy" id="547442"/>
    <lineage>
        <taxon>Eukaryota</taxon>
        <taxon>Viridiplantae</taxon>
        <taxon>Streptophyta</taxon>
        <taxon>Embryophyta</taxon>
        <taxon>Tracheophyta</taxon>
        <taxon>Spermatophyta</taxon>
        <taxon>Magnoliopsida</taxon>
        <taxon>Liliopsida</taxon>
        <taxon>Poales</taxon>
        <taxon>Poaceae</taxon>
        <taxon>PACMAD clade</taxon>
        <taxon>Panicoideae</taxon>
        <taxon>Andropogonodae</taxon>
        <taxon>Paspaleae</taxon>
        <taxon>Paspalinae</taxon>
        <taxon>Paspalum</taxon>
    </lineage>
</organism>
<dbReference type="GO" id="GO:0016705">
    <property type="term" value="F:oxidoreductase activity, acting on paired donors, with incorporation or reduction of molecular oxygen"/>
    <property type="evidence" value="ECO:0007669"/>
    <property type="project" value="InterPro"/>
</dbReference>
<dbReference type="Gene3D" id="1.10.630.10">
    <property type="entry name" value="Cytochrome P450"/>
    <property type="match status" value="1"/>
</dbReference>
<dbReference type="PANTHER" id="PTHR47955:SF21">
    <property type="entry name" value="OS06G0642300 PROTEIN"/>
    <property type="match status" value="1"/>
</dbReference>